<organism evidence="3 4">
    <name type="scientific">Sarocladium strictum</name>
    <name type="common">Black bundle disease fungus</name>
    <name type="synonym">Acremonium strictum</name>
    <dbReference type="NCBI Taxonomy" id="5046"/>
    <lineage>
        <taxon>Eukaryota</taxon>
        <taxon>Fungi</taxon>
        <taxon>Dikarya</taxon>
        <taxon>Ascomycota</taxon>
        <taxon>Pezizomycotina</taxon>
        <taxon>Sordariomycetes</taxon>
        <taxon>Hypocreomycetidae</taxon>
        <taxon>Hypocreales</taxon>
        <taxon>Sarocladiaceae</taxon>
        <taxon>Sarocladium</taxon>
    </lineage>
</organism>
<sequence>MASTFERNEELCQKYARFASHLDRWHFKTIYWSMFVTNLLVLFVASWTYTRGLDVLEKYKTETRARSKKLRLYIALCFGCVCASTVIVVMEAFCLMALQFCDGEDLISLYWSTWTMIQVGSLIAMVGIILALVHSLTDRTHPPWALALGTPVLVIAGALHFTHACIKRRVKTMKHSSEKKEGGPPMSQVNTIQVDPEDDEEVKGEIVGFTIEGGPIVRFAQPFTQPLPDHADLLGSCEDNRPLVAYRKDSLRFLSLKDDFEPKSGGPA</sequence>
<keyword evidence="2" id="KW-1133">Transmembrane helix</keyword>
<accession>A0AA39GDE6</accession>
<keyword evidence="2" id="KW-0472">Membrane</keyword>
<evidence type="ECO:0000256" key="2">
    <source>
        <dbReference type="SAM" id="Phobius"/>
    </source>
</evidence>
<dbReference type="EMBL" id="JAPDFR010000007">
    <property type="protein sequence ID" value="KAK0385300.1"/>
    <property type="molecule type" value="Genomic_DNA"/>
</dbReference>
<feature type="transmembrane region" description="Helical" evidence="2">
    <location>
        <begin position="144"/>
        <end position="163"/>
    </location>
</feature>
<keyword evidence="2" id="KW-0812">Transmembrane</keyword>
<comment type="caution">
    <text evidence="3">The sequence shown here is derived from an EMBL/GenBank/DDBJ whole genome shotgun (WGS) entry which is preliminary data.</text>
</comment>
<dbReference type="AlphaFoldDB" id="A0AA39GDE6"/>
<evidence type="ECO:0000313" key="4">
    <source>
        <dbReference type="Proteomes" id="UP001175261"/>
    </source>
</evidence>
<dbReference type="Proteomes" id="UP001175261">
    <property type="component" value="Unassembled WGS sequence"/>
</dbReference>
<feature type="transmembrane region" description="Helical" evidence="2">
    <location>
        <begin position="110"/>
        <end position="132"/>
    </location>
</feature>
<protein>
    <submittedName>
        <fullName evidence="3">Uncharacterized protein</fullName>
    </submittedName>
</protein>
<gene>
    <name evidence="3" type="ORF">NLU13_7776</name>
</gene>
<evidence type="ECO:0000313" key="3">
    <source>
        <dbReference type="EMBL" id="KAK0385300.1"/>
    </source>
</evidence>
<keyword evidence="4" id="KW-1185">Reference proteome</keyword>
<reference evidence="3" key="1">
    <citation type="submission" date="2022-10" db="EMBL/GenBank/DDBJ databases">
        <title>Determination and structural analysis of whole genome sequence of Sarocladium strictum F4-1.</title>
        <authorList>
            <person name="Hu L."/>
            <person name="Jiang Y."/>
        </authorList>
    </citation>
    <scope>NUCLEOTIDE SEQUENCE</scope>
    <source>
        <strain evidence="3">F4-1</strain>
    </source>
</reference>
<evidence type="ECO:0000256" key="1">
    <source>
        <dbReference type="SAM" id="MobiDB-lite"/>
    </source>
</evidence>
<feature type="transmembrane region" description="Helical" evidence="2">
    <location>
        <begin position="30"/>
        <end position="49"/>
    </location>
</feature>
<name>A0AA39GDE6_SARSR</name>
<proteinExistence type="predicted"/>
<feature type="transmembrane region" description="Helical" evidence="2">
    <location>
        <begin position="70"/>
        <end position="98"/>
    </location>
</feature>
<feature type="region of interest" description="Disordered" evidence="1">
    <location>
        <begin position="175"/>
        <end position="197"/>
    </location>
</feature>